<feature type="region of interest" description="Disordered" evidence="1">
    <location>
        <begin position="38"/>
        <end position="77"/>
    </location>
</feature>
<keyword evidence="3" id="KW-1185">Reference proteome</keyword>
<evidence type="ECO:0000256" key="1">
    <source>
        <dbReference type="SAM" id="MobiDB-lite"/>
    </source>
</evidence>
<dbReference type="OrthoDB" id="3268477at2"/>
<evidence type="ECO:0000313" key="3">
    <source>
        <dbReference type="Proteomes" id="UP000290624"/>
    </source>
</evidence>
<reference evidence="2 3" key="1">
    <citation type="submission" date="2018-01" db="EMBL/GenBank/DDBJ databases">
        <title>Lactibacter flavus gen. nov., sp. nov., a novel bacterium of the family Propionibacteriaceae isolated from raw milk and dairy products.</title>
        <authorList>
            <person name="Wenning M."/>
            <person name="Breitenwieser F."/>
            <person name="Huptas C."/>
            <person name="von Neubeck M."/>
            <person name="Busse H.-J."/>
            <person name="Scherer S."/>
        </authorList>
    </citation>
    <scope>NUCLEOTIDE SEQUENCE [LARGE SCALE GENOMIC DNA]</scope>
    <source>
        <strain evidence="2 3">VG341</strain>
    </source>
</reference>
<dbReference type="AlphaFoldDB" id="A0A4Q2EFI4"/>
<gene>
    <name evidence="2" type="ORF">C1706_06935</name>
</gene>
<dbReference type="EMBL" id="PPCV01000004">
    <property type="protein sequence ID" value="RXW32287.1"/>
    <property type="molecule type" value="Genomic_DNA"/>
</dbReference>
<sequence>MSTEQWYYCLVHHDVEPAEGCKAIERLGPYPTREEAAQALRLAQERNEEWDNDPRFNDDEDEPDKDDGGSAFDALKP</sequence>
<feature type="compositionally biased region" description="Basic and acidic residues" evidence="1">
    <location>
        <begin position="43"/>
        <end position="57"/>
    </location>
</feature>
<proteinExistence type="predicted"/>
<comment type="caution">
    <text evidence="2">The sequence shown here is derived from an EMBL/GenBank/DDBJ whole genome shotgun (WGS) entry which is preliminary data.</text>
</comment>
<evidence type="ECO:0008006" key="4">
    <source>
        <dbReference type="Google" id="ProtNLM"/>
    </source>
</evidence>
<evidence type="ECO:0000313" key="2">
    <source>
        <dbReference type="EMBL" id="RXW32287.1"/>
    </source>
</evidence>
<organism evidence="2 3">
    <name type="scientific">Propioniciclava flava</name>
    <dbReference type="NCBI Taxonomy" id="2072026"/>
    <lineage>
        <taxon>Bacteria</taxon>
        <taxon>Bacillati</taxon>
        <taxon>Actinomycetota</taxon>
        <taxon>Actinomycetes</taxon>
        <taxon>Propionibacteriales</taxon>
        <taxon>Propionibacteriaceae</taxon>
        <taxon>Propioniciclava</taxon>
    </lineage>
</organism>
<dbReference type="RefSeq" id="WP_129458498.1">
    <property type="nucleotide sequence ID" value="NZ_PPCV01000004.1"/>
</dbReference>
<protein>
    <recommendedName>
        <fullName evidence="4">SPOR domain-containing protein</fullName>
    </recommendedName>
</protein>
<accession>A0A4Q2EFI4</accession>
<name>A0A4Q2EFI4_9ACTN</name>
<dbReference type="Proteomes" id="UP000290624">
    <property type="component" value="Unassembled WGS sequence"/>
</dbReference>